<dbReference type="Gene3D" id="3.90.1170.50">
    <property type="entry name" value="Aldehyde oxidase/xanthine dehydrogenase, a/b hammerhead"/>
    <property type="match status" value="1"/>
</dbReference>
<dbReference type="Proteomes" id="UP000317078">
    <property type="component" value="Unassembled WGS sequence"/>
</dbReference>
<dbReference type="InterPro" id="IPR046867">
    <property type="entry name" value="AldOxase/xan_DH_MoCoBD2"/>
</dbReference>
<evidence type="ECO:0000313" key="2">
    <source>
        <dbReference type="EMBL" id="TPG45746.1"/>
    </source>
</evidence>
<gene>
    <name evidence="2" type="ORF">EAH89_26075</name>
</gene>
<dbReference type="InterPro" id="IPR000674">
    <property type="entry name" value="Ald_Oxase/Xan_DH_a/b"/>
</dbReference>
<dbReference type="Pfam" id="PF20256">
    <property type="entry name" value="MoCoBD_2"/>
    <property type="match status" value="1"/>
</dbReference>
<sequence length="748" mass="80941">MHETHFGSPRSRVDGPLKVTGAAPYAGEFTAPDLAHGYVVSSAIAKGRITRIDTKDALAVPGVVQVFTHENRPRTAFRSNAYQDEVAPPGKPFRALYDETIVYSGQPVALVVAEDFEIARYAASLVRVTYEAEAHETDLEKVQAKAYVPPVKRQGISPPPKPRGDSEAAFGASPVTVEAGYRIAVEHHNPMEPHATTVVWEGDERITVHDKIQGAQNSQSYITAVFGLPQKDVRVVSPFIGGAFGSGLRPQYQLFLAVMAALELKRSVRVVLTRDQMFTMGYRPDGLQNVALGANQDATLQSIRHDLIANTSTFEDYQEATVNWSAMLYHCDNVTTTHKLAKTDLYTPADMRAPGAPTGLFAMESAMDELAHKLGVDPVTLRLRNYADIDESTNKYHTSKELRAAYQLGAERFGWSKRNPKPRSMKEGRELIGWGMASGAWEAQMAQTSARATLTADGRLEVACATADVGTGTYTILTQIAADALGLPMEKVTTKLGDSSLPKSPVEGGSWTAASAGSAVELACHKVRETLFKSARGLDHSPLANADIERVTFHGERIALVSDSSRFVTLADALKAAGVEKIEAEETASPSKLTQMRYNSFTHSAVFVEVRVDEELGQVRVTRIVDAVAAGRIINPKTARSQIMGGVVFGIGMALHEESMPDHNLGRFMNHNLAEYHVPVNADVHDIEVIFVEEHDTLTSPLGVKGLGEIGIVGTAAAIANAVFHATGKRIRELPITIDKVIGTAEAA</sequence>
<protein>
    <submittedName>
        <fullName evidence="2">Xanthine dehydrogenase family protein molybdopterin-binding subunit</fullName>
    </submittedName>
</protein>
<feature type="domain" description="Aldehyde oxidase/xanthine dehydrogenase a/b hammerhead" evidence="1">
    <location>
        <begin position="20"/>
        <end position="134"/>
    </location>
</feature>
<name>A0A502F8M5_9PROT</name>
<dbReference type="InterPro" id="IPR036856">
    <property type="entry name" value="Ald_Oxase/Xan_DH_a/b_sf"/>
</dbReference>
<dbReference type="Gene3D" id="3.30.365.10">
    <property type="entry name" value="Aldehyde oxidase/xanthine dehydrogenase, molybdopterin binding domain"/>
    <property type="match status" value="4"/>
</dbReference>
<dbReference type="PANTHER" id="PTHR11908:SF153">
    <property type="entry name" value="DEHYDROGENASE"/>
    <property type="match status" value="1"/>
</dbReference>
<reference evidence="2 3" key="1">
    <citation type="journal article" date="2019" name="Environ. Microbiol.">
        <title>Species interactions and distinct microbial communities in high Arctic permafrost affected cryosols are associated with the CH4 and CO2 gas fluxes.</title>
        <authorList>
            <person name="Altshuler I."/>
            <person name="Hamel J."/>
            <person name="Turney S."/>
            <person name="Magnuson E."/>
            <person name="Levesque R."/>
            <person name="Greer C."/>
            <person name="Whyte L.G."/>
        </authorList>
    </citation>
    <scope>NUCLEOTIDE SEQUENCE [LARGE SCALE GENOMIC DNA]</scope>
    <source>
        <strain evidence="2 3">S9.3B</strain>
    </source>
</reference>
<proteinExistence type="predicted"/>
<dbReference type="InterPro" id="IPR037165">
    <property type="entry name" value="AldOxase/xan_DH_Mopterin-bd_sf"/>
</dbReference>
<accession>A0A502F8M5</accession>
<dbReference type="InterPro" id="IPR016208">
    <property type="entry name" value="Ald_Oxase/xanthine_DH-like"/>
</dbReference>
<evidence type="ECO:0000259" key="1">
    <source>
        <dbReference type="SMART" id="SM01008"/>
    </source>
</evidence>
<dbReference type="Pfam" id="PF01315">
    <property type="entry name" value="Ald_Xan_dh_C"/>
    <property type="match status" value="1"/>
</dbReference>
<dbReference type="OrthoDB" id="8428274at2"/>
<dbReference type="RefSeq" id="WP_140886655.1">
    <property type="nucleotide sequence ID" value="NZ_RCZP01000045.1"/>
</dbReference>
<dbReference type="Pfam" id="PF02738">
    <property type="entry name" value="MoCoBD_1"/>
    <property type="match status" value="1"/>
</dbReference>
<dbReference type="PANTHER" id="PTHR11908">
    <property type="entry name" value="XANTHINE DEHYDROGENASE"/>
    <property type="match status" value="1"/>
</dbReference>
<comment type="caution">
    <text evidence="2">The sequence shown here is derived from an EMBL/GenBank/DDBJ whole genome shotgun (WGS) entry which is preliminary data.</text>
</comment>
<keyword evidence="3" id="KW-1185">Reference proteome</keyword>
<dbReference type="GO" id="GO:0016491">
    <property type="term" value="F:oxidoreductase activity"/>
    <property type="evidence" value="ECO:0007669"/>
    <property type="project" value="InterPro"/>
</dbReference>
<dbReference type="SMART" id="SM01008">
    <property type="entry name" value="Ald_Xan_dh_C"/>
    <property type="match status" value="1"/>
</dbReference>
<dbReference type="SUPFAM" id="SSF54665">
    <property type="entry name" value="CO dehydrogenase molybdoprotein N-domain-like"/>
    <property type="match status" value="1"/>
</dbReference>
<dbReference type="EMBL" id="RCZP01000045">
    <property type="protein sequence ID" value="TPG45746.1"/>
    <property type="molecule type" value="Genomic_DNA"/>
</dbReference>
<dbReference type="InterPro" id="IPR008274">
    <property type="entry name" value="AldOxase/xan_DH_MoCoBD1"/>
</dbReference>
<dbReference type="SUPFAM" id="SSF56003">
    <property type="entry name" value="Molybdenum cofactor-binding domain"/>
    <property type="match status" value="1"/>
</dbReference>
<dbReference type="AlphaFoldDB" id="A0A502F8M5"/>
<evidence type="ECO:0000313" key="3">
    <source>
        <dbReference type="Proteomes" id="UP000317078"/>
    </source>
</evidence>
<dbReference type="GO" id="GO:0005506">
    <property type="term" value="F:iron ion binding"/>
    <property type="evidence" value="ECO:0007669"/>
    <property type="project" value="InterPro"/>
</dbReference>
<organism evidence="2 3">
    <name type="scientific">Muricoccus nepalensis</name>
    <dbReference type="NCBI Taxonomy" id="1854500"/>
    <lineage>
        <taxon>Bacteria</taxon>
        <taxon>Pseudomonadati</taxon>
        <taxon>Pseudomonadota</taxon>
        <taxon>Alphaproteobacteria</taxon>
        <taxon>Acetobacterales</taxon>
        <taxon>Roseomonadaceae</taxon>
        <taxon>Muricoccus</taxon>
    </lineage>
</organism>